<feature type="compositionally biased region" description="Acidic residues" evidence="1">
    <location>
        <begin position="253"/>
        <end position="270"/>
    </location>
</feature>
<evidence type="ECO:0000313" key="3">
    <source>
        <dbReference type="Proteomes" id="UP000054166"/>
    </source>
</evidence>
<feature type="compositionally biased region" description="Basic and acidic residues" evidence="1">
    <location>
        <begin position="212"/>
        <end position="226"/>
    </location>
</feature>
<feature type="compositionally biased region" description="Basic and acidic residues" evidence="1">
    <location>
        <begin position="277"/>
        <end position="291"/>
    </location>
</feature>
<evidence type="ECO:0000313" key="2">
    <source>
        <dbReference type="EMBL" id="KIM83804.1"/>
    </source>
</evidence>
<evidence type="ECO:0000256" key="1">
    <source>
        <dbReference type="SAM" id="MobiDB-lite"/>
    </source>
</evidence>
<feature type="region of interest" description="Disordered" evidence="1">
    <location>
        <begin position="174"/>
        <end position="407"/>
    </location>
</feature>
<dbReference type="Proteomes" id="UP000054166">
    <property type="component" value="Unassembled WGS sequence"/>
</dbReference>
<feature type="compositionally biased region" description="Acidic residues" evidence="1">
    <location>
        <begin position="365"/>
        <end position="379"/>
    </location>
</feature>
<protein>
    <submittedName>
        <fullName evidence="2">Uncharacterized protein</fullName>
    </submittedName>
</protein>
<dbReference type="InParanoid" id="A0A0C3FW67"/>
<name>A0A0C3FW67_PILCF</name>
<dbReference type="HOGENOM" id="CLU_526880_0_0_1"/>
<proteinExistence type="predicted"/>
<dbReference type="EMBL" id="KN832989">
    <property type="protein sequence ID" value="KIM83804.1"/>
    <property type="molecule type" value="Genomic_DNA"/>
</dbReference>
<gene>
    <name evidence="2" type="ORF">PILCRDRAFT_818829</name>
</gene>
<dbReference type="AlphaFoldDB" id="A0A0C3FW67"/>
<feature type="compositionally biased region" description="Polar residues" evidence="1">
    <location>
        <begin position="111"/>
        <end position="123"/>
    </location>
</feature>
<dbReference type="OrthoDB" id="10683559at2759"/>
<feature type="compositionally biased region" description="Polar residues" evidence="1">
    <location>
        <begin position="130"/>
        <end position="140"/>
    </location>
</feature>
<accession>A0A0C3FW67</accession>
<sequence>MSSPSNCLTPVSLNLPMSTISNGSAGKEPLFLPEDRDMDFDLINPMITPPRHLSQFPISAPNTYPSNSPVGLMGTPSSESVESPDAATQVDQLTSSQHQMQCATEPGTLHSPVSPTLESSAPSISADVGRQQSPQSSSHALQPYAVLSSLRHLAAGSQIVQIFEQKTRNFFIRENAPSPEPRPNHTSPEPASPQYVDVETNSPVPTAPTVTDHPESASPHLDRRLGSDAQLQPEALANPVEKTPTSDCIIELTSDEEQDDEVPPDSDVDDQLQPQCEDLRTEAKGKGKAIEVDSDNEGISSDDDHVFDGVDDGDDSLWGGDSDVSEERAVPPPARPLKRSVTGSDDEDEAPAAKRHKSSTRALSEDDDIIVIDSSDDDMPSYVRPMNEPGPSKFRLPPPASITQKHSQKEEDAAVKLWQRRLKHLWQKRKEINEKDLDAQMKEILDEIFDRRWSLLEGDIKAAQLLKYLKKVSYLSYFTKPTRDRAMFIMDAFTQRFDGYSLFLWKADKIIGKKPRN</sequence>
<feature type="compositionally biased region" description="Polar residues" evidence="1">
    <location>
        <begin position="89"/>
        <end position="102"/>
    </location>
</feature>
<keyword evidence="3" id="KW-1185">Reference proteome</keyword>
<feature type="region of interest" description="Disordered" evidence="1">
    <location>
        <begin position="60"/>
        <end position="140"/>
    </location>
</feature>
<feature type="compositionally biased region" description="Polar residues" evidence="1">
    <location>
        <begin position="1"/>
        <end position="24"/>
    </location>
</feature>
<reference evidence="2 3" key="1">
    <citation type="submission" date="2014-04" db="EMBL/GenBank/DDBJ databases">
        <authorList>
            <consortium name="DOE Joint Genome Institute"/>
            <person name="Kuo A."/>
            <person name="Tarkka M."/>
            <person name="Buscot F."/>
            <person name="Kohler A."/>
            <person name="Nagy L.G."/>
            <person name="Floudas D."/>
            <person name="Copeland A."/>
            <person name="Barry K.W."/>
            <person name="Cichocki N."/>
            <person name="Veneault-Fourrey C."/>
            <person name="LaButti K."/>
            <person name="Lindquist E.A."/>
            <person name="Lipzen A."/>
            <person name="Lundell T."/>
            <person name="Morin E."/>
            <person name="Murat C."/>
            <person name="Sun H."/>
            <person name="Tunlid A."/>
            <person name="Henrissat B."/>
            <person name="Grigoriev I.V."/>
            <person name="Hibbett D.S."/>
            <person name="Martin F."/>
            <person name="Nordberg H.P."/>
            <person name="Cantor M.N."/>
            <person name="Hua S.X."/>
        </authorList>
    </citation>
    <scope>NUCLEOTIDE SEQUENCE [LARGE SCALE GENOMIC DNA]</scope>
    <source>
        <strain evidence="2 3">F 1598</strain>
    </source>
</reference>
<feature type="compositionally biased region" description="Polar residues" evidence="1">
    <location>
        <begin position="60"/>
        <end position="81"/>
    </location>
</feature>
<reference evidence="3" key="2">
    <citation type="submission" date="2015-01" db="EMBL/GenBank/DDBJ databases">
        <title>Evolutionary Origins and Diversification of the Mycorrhizal Mutualists.</title>
        <authorList>
            <consortium name="DOE Joint Genome Institute"/>
            <consortium name="Mycorrhizal Genomics Consortium"/>
            <person name="Kohler A."/>
            <person name="Kuo A."/>
            <person name="Nagy L.G."/>
            <person name="Floudas D."/>
            <person name="Copeland A."/>
            <person name="Barry K.W."/>
            <person name="Cichocki N."/>
            <person name="Veneault-Fourrey C."/>
            <person name="LaButti K."/>
            <person name="Lindquist E.A."/>
            <person name="Lipzen A."/>
            <person name="Lundell T."/>
            <person name="Morin E."/>
            <person name="Murat C."/>
            <person name="Riley R."/>
            <person name="Ohm R."/>
            <person name="Sun H."/>
            <person name="Tunlid A."/>
            <person name="Henrissat B."/>
            <person name="Grigoriev I.V."/>
            <person name="Hibbett D.S."/>
            <person name="Martin F."/>
        </authorList>
    </citation>
    <scope>NUCLEOTIDE SEQUENCE [LARGE SCALE GENOMIC DNA]</scope>
    <source>
        <strain evidence="3">F 1598</strain>
    </source>
</reference>
<feature type="region of interest" description="Disordered" evidence="1">
    <location>
        <begin position="1"/>
        <end position="28"/>
    </location>
</feature>
<organism evidence="2 3">
    <name type="scientific">Piloderma croceum (strain F 1598)</name>
    <dbReference type="NCBI Taxonomy" id="765440"/>
    <lineage>
        <taxon>Eukaryota</taxon>
        <taxon>Fungi</taxon>
        <taxon>Dikarya</taxon>
        <taxon>Basidiomycota</taxon>
        <taxon>Agaricomycotina</taxon>
        <taxon>Agaricomycetes</taxon>
        <taxon>Agaricomycetidae</taxon>
        <taxon>Atheliales</taxon>
        <taxon>Atheliaceae</taxon>
        <taxon>Piloderma</taxon>
    </lineage>
</organism>